<evidence type="ECO:0000256" key="1">
    <source>
        <dbReference type="SAM" id="Phobius"/>
    </source>
</evidence>
<evidence type="ECO:0000259" key="2">
    <source>
        <dbReference type="Pfam" id="PF14020"/>
    </source>
</evidence>
<organism evidence="3 4">
    <name type="scientific">Phytohabitans maris</name>
    <dbReference type="NCBI Taxonomy" id="3071409"/>
    <lineage>
        <taxon>Bacteria</taxon>
        <taxon>Bacillati</taxon>
        <taxon>Actinomycetota</taxon>
        <taxon>Actinomycetes</taxon>
        <taxon>Micromonosporales</taxon>
        <taxon>Micromonosporaceae</taxon>
    </lineage>
</organism>
<reference evidence="3 4" key="1">
    <citation type="submission" date="2023-08" db="EMBL/GenBank/DDBJ databases">
        <title>Phytohabitans sansha sp. nov., isolated from marine sediment.</title>
        <authorList>
            <person name="Zhao Y."/>
            <person name="Yi K."/>
        </authorList>
    </citation>
    <scope>NUCLEOTIDE SEQUENCE [LARGE SCALE GENOMIC DNA]</scope>
    <source>
        <strain evidence="3 4">ZYX-F-186</strain>
    </source>
</reference>
<keyword evidence="1" id="KW-0472">Membrane</keyword>
<keyword evidence="1" id="KW-0812">Transmembrane</keyword>
<proteinExistence type="predicted"/>
<dbReference type="Pfam" id="PF14020">
    <property type="entry name" value="DUF4236"/>
    <property type="match status" value="1"/>
</dbReference>
<evidence type="ECO:0000313" key="3">
    <source>
        <dbReference type="EMBL" id="MDQ7906230.1"/>
    </source>
</evidence>
<accession>A0ABU0ZIX0</accession>
<keyword evidence="4" id="KW-1185">Reference proteome</keyword>
<dbReference type="EMBL" id="JAVHUY010000014">
    <property type="protein sequence ID" value="MDQ7906230.1"/>
    <property type="molecule type" value="Genomic_DNA"/>
</dbReference>
<sequence>MGFYLGTSLTAGPFRLNLSPSGIGISAGVPGFRIGTGPRGNVVRVSGLGTYYSGPPRPLAAVPHEPYPPALAQPGDVVLRELDGASVQHLVAVHPSDIVSQLRAATRRVPLWPFAAGATALLALLTIPFGLALLVPGVPAVVWLYLRDRARRSVVVFYQVDGEPAACFERLAAAHQFSAQAHRAWHVEARSGTLTPYQQKVNAGAHTVVRHVPGRLTTGGPPVLVTNVLVPSLHTRTRSVYFLPDRALLRQGSEYAELPYASLRVSAAPQRFIEGGAVPRDSRVVDTTWQYTNVRGGPDRRFKNNRQLPVMLYGRLTLSTPQGFYMAWDFSRPEAAEALADGIRRMAR</sequence>
<protein>
    <submittedName>
        <fullName evidence="3">DUF4236 domain-containing protein</fullName>
    </submittedName>
</protein>
<dbReference type="Proteomes" id="UP001230908">
    <property type="component" value="Unassembled WGS sequence"/>
</dbReference>
<dbReference type="RefSeq" id="WP_308713497.1">
    <property type="nucleotide sequence ID" value="NZ_JAVHUY010000014.1"/>
</dbReference>
<evidence type="ECO:0000313" key="4">
    <source>
        <dbReference type="Proteomes" id="UP001230908"/>
    </source>
</evidence>
<feature type="domain" description="DUF4236" evidence="2">
    <location>
        <begin position="8"/>
        <end position="47"/>
    </location>
</feature>
<name>A0ABU0ZIX0_9ACTN</name>
<gene>
    <name evidence="3" type="ORF">RB614_17090</name>
</gene>
<comment type="caution">
    <text evidence="3">The sequence shown here is derived from an EMBL/GenBank/DDBJ whole genome shotgun (WGS) entry which is preliminary data.</text>
</comment>
<feature type="transmembrane region" description="Helical" evidence="1">
    <location>
        <begin position="120"/>
        <end position="146"/>
    </location>
</feature>
<keyword evidence="1" id="KW-1133">Transmembrane helix</keyword>
<dbReference type="InterPro" id="IPR025330">
    <property type="entry name" value="DUF4236"/>
</dbReference>